<dbReference type="Proteomes" id="UP000324632">
    <property type="component" value="Chromosome 17"/>
</dbReference>
<dbReference type="AlphaFoldDB" id="A0A5A9NIW4"/>
<proteinExistence type="predicted"/>
<evidence type="ECO:0000313" key="1">
    <source>
        <dbReference type="EMBL" id="KAA0709298.1"/>
    </source>
</evidence>
<accession>A0A5A9NIW4</accession>
<keyword evidence="2" id="KW-1185">Reference proteome</keyword>
<sequence>MASLLKTHIRYNCINNSAGGFVDERLRTTAYRNQRAVSQECEAVDHRPGARASARIWAVNLTLCTVVSVNTAVRTSGAPNDVIGLGV</sequence>
<gene>
    <name evidence="1" type="ORF">E1301_Tti013213</name>
</gene>
<name>A0A5A9NIW4_9TELE</name>
<reference evidence="1 2" key="1">
    <citation type="journal article" date="2019" name="Mol. Ecol. Resour.">
        <title>Chromosome-level genome assembly of Triplophysa tibetana, a fish adapted to the harsh high-altitude environment of the Tibetan Plateau.</title>
        <authorList>
            <person name="Yang X."/>
            <person name="Liu H."/>
            <person name="Ma Z."/>
            <person name="Zou Y."/>
            <person name="Zou M."/>
            <person name="Mao Y."/>
            <person name="Li X."/>
            <person name="Wang H."/>
            <person name="Chen T."/>
            <person name="Wang W."/>
            <person name="Yang R."/>
        </authorList>
    </citation>
    <scope>NUCLEOTIDE SEQUENCE [LARGE SCALE GENOMIC DNA]</scope>
    <source>
        <strain evidence="1">TTIB1903HZAU</strain>
        <tissue evidence="1">Muscle</tissue>
    </source>
</reference>
<comment type="caution">
    <text evidence="1">The sequence shown here is derived from an EMBL/GenBank/DDBJ whole genome shotgun (WGS) entry which is preliminary data.</text>
</comment>
<dbReference type="EMBL" id="SOYY01000017">
    <property type="protein sequence ID" value="KAA0709298.1"/>
    <property type="molecule type" value="Genomic_DNA"/>
</dbReference>
<evidence type="ECO:0000313" key="2">
    <source>
        <dbReference type="Proteomes" id="UP000324632"/>
    </source>
</evidence>
<organism evidence="1 2">
    <name type="scientific">Triplophysa tibetana</name>
    <dbReference type="NCBI Taxonomy" id="1572043"/>
    <lineage>
        <taxon>Eukaryota</taxon>
        <taxon>Metazoa</taxon>
        <taxon>Chordata</taxon>
        <taxon>Craniata</taxon>
        <taxon>Vertebrata</taxon>
        <taxon>Euteleostomi</taxon>
        <taxon>Actinopterygii</taxon>
        <taxon>Neopterygii</taxon>
        <taxon>Teleostei</taxon>
        <taxon>Ostariophysi</taxon>
        <taxon>Cypriniformes</taxon>
        <taxon>Nemacheilidae</taxon>
        <taxon>Triplophysa</taxon>
    </lineage>
</organism>
<protein>
    <submittedName>
        <fullName evidence="1">Uncharacterized protein</fullName>
    </submittedName>
</protein>